<keyword evidence="4" id="KW-1185">Reference proteome</keyword>
<organism evidence="3 4">
    <name type="scientific">Spirosoma flavum</name>
    <dbReference type="NCBI Taxonomy" id="2048557"/>
    <lineage>
        <taxon>Bacteria</taxon>
        <taxon>Pseudomonadati</taxon>
        <taxon>Bacteroidota</taxon>
        <taxon>Cytophagia</taxon>
        <taxon>Cytophagales</taxon>
        <taxon>Cytophagaceae</taxon>
        <taxon>Spirosoma</taxon>
    </lineage>
</organism>
<dbReference type="InterPro" id="IPR013785">
    <property type="entry name" value="Aldolase_TIM"/>
</dbReference>
<sequence>MKKILYPFWQNYWMLALVLVMSIATSRGQGQKPPLAKWTDSELVLTNGIVQRTIKLPGSEGHFLTTEYKPVVGEFRYFQKSNPDFQFEINDNVYSGSGDWKLVKTEKITDAKQGDGAAVTLQSNDGKIELTVNFLLYPNLPVIRKSLTVKNLTSEPVRLESVDVEKFIATPYNATTFSWICHDYGRRRSIGPYNGNFQDALLTVHNSDWQQGIVIGNEAAGVVKHTSVFWDEPAILSGLTHKDARFPFRKYIPAGESFTTPQVFTMVYNNHKDPDEILNTAVPDFVRKHMGIRLSELSQKPTFVYNTWVPFRKNINEKLIMELAKAAADAGMKEFIIDDGWADNYGDWIIDTKKFPNGLKPVFDYIKSLGMKPGLWVSVGSASPDSKVYKAHPDWFVLDANQQPANLHEDDLKMRTACFGTPWRGYIKDILLKIALEYGLEYLKLDFTVVTSTYRFGNKVTGCYATNHKGHTDHHESLSTNYEAVWKLFDELHAAKPTLFIDCTFETMGGLQLIDYAMLKHAEGNWLSNFYGPPDANVDLRVRNMAWWRSPAIPATALVIGNPEMQDAGWEMHIKSLAGALPIMLGDPRKLSAPDLKKYRAYADWLQGMENKHQIMSYRQDLAGFGEPMDGMWDGFQRINTETKAGGIVGIFRHGATEGKRMVTVRQLDPAKRYRVKAMDGKVVASLSGQDLQTTGFPVTLTGKYVGELFEISAN</sequence>
<dbReference type="Gene3D" id="3.20.20.70">
    <property type="entry name" value="Aldolase class I"/>
    <property type="match status" value="1"/>
</dbReference>
<dbReference type="SUPFAM" id="SSF51445">
    <property type="entry name" value="(Trans)glycosidases"/>
    <property type="match status" value="1"/>
</dbReference>
<comment type="caution">
    <text evidence="3">The sequence shown here is derived from an EMBL/GenBank/DDBJ whole genome shotgun (WGS) entry which is preliminary data.</text>
</comment>
<dbReference type="CDD" id="cd14791">
    <property type="entry name" value="GH36"/>
    <property type="match status" value="1"/>
</dbReference>
<protein>
    <submittedName>
        <fullName evidence="3">Glycoside hydrolase family 36 protein</fullName>
        <ecNumber evidence="3">3.2.1.-</ecNumber>
    </submittedName>
</protein>
<evidence type="ECO:0000313" key="4">
    <source>
        <dbReference type="Proteomes" id="UP001597512"/>
    </source>
</evidence>
<dbReference type="GO" id="GO:0016798">
    <property type="term" value="F:hydrolase activity, acting on glycosyl bonds"/>
    <property type="evidence" value="ECO:0007669"/>
    <property type="project" value="UniProtKB-KW"/>
</dbReference>
<evidence type="ECO:0000256" key="1">
    <source>
        <dbReference type="ARBA" id="ARBA00022801"/>
    </source>
</evidence>
<dbReference type="PANTHER" id="PTHR43053:SF3">
    <property type="entry name" value="ALPHA-GALACTOSIDASE C-RELATED"/>
    <property type="match status" value="1"/>
</dbReference>
<dbReference type="InterPro" id="IPR002252">
    <property type="entry name" value="Glyco_hydro_36"/>
</dbReference>
<dbReference type="EC" id="3.2.1.-" evidence="3"/>
<reference evidence="4" key="1">
    <citation type="journal article" date="2019" name="Int. J. Syst. Evol. Microbiol.">
        <title>The Global Catalogue of Microorganisms (GCM) 10K type strain sequencing project: providing services to taxonomists for standard genome sequencing and annotation.</title>
        <authorList>
            <consortium name="The Broad Institute Genomics Platform"/>
            <consortium name="The Broad Institute Genome Sequencing Center for Infectious Disease"/>
            <person name="Wu L."/>
            <person name="Ma J."/>
        </authorList>
    </citation>
    <scope>NUCLEOTIDE SEQUENCE [LARGE SCALE GENOMIC DNA]</scope>
    <source>
        <strain evidence="4">KCTC 52490</strain>
    </source>
</reference>
<evidence type="ECO:0000313" key="3">
    <source>
        <dbReference type="EMBL" id="MFD2934751.1"/>
    </source>
</evidence>
<dbReference type="PANTHER" id="PTHR43053">
    <property type="entry name" value="GLYCOSIDASE FAMILY 31"/>
    <property type="match status" value="1"/>
</dbReference>
<dbReference type="Pfam" id="PF02065">
    <property type="entry name" value="Melibiase"/>
    <property type="match status" value="1"/>
</dbReference>
<keyword evidence="2 3" id="KW-0326">Glycosidase</keyword>
<dbReference type="EMBL" id="JBHUOM010000006">
    <property type="protein sequence ID" value="MFD2934751.1"/>
    <property type="molecule type" value="Genomic_DNA"/>
</dbReference>
<dbReference type="Proteomes" id="UP001597512">
    <property type="component" value="Unassembled WGS sequence"/>
</dbReference>
<dbReference type="RefSeq" id="WP_381501342.1">
    <property type="nucleotide sequence ID" value="NZ_JBHUOM010000006.1"/>
</dbReference>
<proteinExistence type="predicted"/>
<gene>
    <name evidence="3" type="ORF">ACFS25_13225</name>
</gene>
<dbReference type="InterPro" id="IPR050985">
    <property type="entry name" value="Alpha-glycosidase_related"/>
</dbReference>
<accession>A0ABW6AHH8</accession>
<dbReference type="InterPro" id="IPR017853">
    <property type="entry name" value="GH"/>
</dbReference>
<evidence type="ECO:0000256" key="2">
    <source>
        <dbReference type="ARBA" id="ARBA00023295"/>
    </source>
</evidence>
<keyword evidence="1 3" id="KW-0378">Hydrolase</keyword>
<name>A0ABW6AHH8_9BACT</name>